<keyword evidence="2" id="KW-0808">Transferase</keyword>
<keyword evidence="6" id="KW-0067">ATP-binding</keyword>
<dbReference type="OrthoDB" id="61846at2157"/>
<evidence type="ECO:0000256" key="4">
    <source>
        <dbReference type="ARBA" id="ARBA00022723"/>
    </source>
</evidence>
<proteinExistence type="predicted"/>
<evidence type="ECO:0000256" key="2">
    <source>
        <dbReference type="ARBA" id="ARBA00022679"/>
    </source>
</evidence>
<keyword evidence="13" id="KW-1185">Reference proteome</keyword>
<dbReference type="InterPro" id="IPR041633">
    <property type="entry name" value="Polbeta"/>
</dbReference>
<name>A0A166CGF5_METOA</name>
<dbReference type="EC" id="2.7.7.108" evidence="8"/>
<evidence type="ECO:0000256" key="5">
    <source>
        <dbReference type="ARBA" id="ARBA00022741"/>
    </source>
</evidence>
<keyword evidence="4" id="KW-0479">Metal-binding</keyword>
<gene>
    <name evidence="12" type="ORF">MBORA_01550</name>
</gene>
<evidence type="ECO:0000256" key="8">
    <source>
        <dbReference type="ARBA" id="ARBA00034531"/>
    </source>
</evidence>
<dbReference type="GO" id="GO:0046872">
    <property type="term" value="F:metal ion binding"/>
    <property type="evidence" value="ECO:0007669"/>
    <property type="project" value="UniProtKB-KW"/>
</dbReference>
<evidence type="ECO:0000259" key="11">
    <source>
        <dbReference type="Pfam" id="PF18765"/>
    </source>
</evidence>
<protein>
    <recommendedName>
        <fullName evidence="8">protein adenylyltransferase</fullName>
        <ecNumber evidence="8">2.7.7.108</ecNumber>
    </recommendedName>
</protein>
<keyword evidence="3" id="KW-0548">Nucleotidyltransferase</keyword>
<dbReference type="RefSeq" id="WP_063720094.1">
    <property type="nucleotide sequence ID" value="NZ_CAJVUI010000006.1"/>
</dbReference>
<keyword evidence="7" id="KW-0460">Magnesium</keyword>
<dbReference type="PANTHER" id="PTHR33571">
    <property type="entry name" value="SSL8005 PROTEIN"/>
    <property type="match status" value="1"/>
</dbReference>
<reference evidence="13" key="1">
    <citation type="journal article" date="2016" name="Genome Announc.">
        <title>Draft Genome Sequences of Methanobrevibacter curvatus DSM11111, Methanobrevibacter cuticularis DSM11139, Methanobrevibacter filiformis DSM11501, and Methanobrevibacter oralis DSM7256.</title>
        <authorList>
            <person name="Poehlein A."/>
            <person name="Seedorf H."/>
        </authorList>
    </citation>
    <scope>NUCLEOTIDE SEQUENCE [LARGE SCALE GENOMIC DNA]</scope>
    <source>
        <strain evidence="13">DSM 7256 / JCM 30027 / ZR</strain>
    </source>
</reference>
<comment type="caution">
    <text evidence="12">The sequence shown here is derived from an EMBL/GenBank/DDBJ whole genome shotgun (WGS) entry which is preliminary data.</text>
</comment>
<dbReference type="Pfam" id="PF18765">
    <property type="entry name" value="Polbeta"/>
    <property type="match status" value="1"/>
</dbReference>
<dbReference type="PATRIC" id="fig|66851.6.peg.196"/>
<dbReference type="AlphaFoldDB" id="A0A166CGF5"/>
<dbReference type="PANTHER" id="PTHR33571:SF14">
    <property type="entry name" value="PROTEIN ADENYLYLTRANSFERASE MJ0435-RELATED"/>
    <property type="match status" value="1"/>
</dbReference>
<evidence type="ECO:0000256" key="6">
    <source>
        <dbReference type="ARBA" id="ARBA00022840"/>
    </source>
</evidence>
<accession>A0A166CGF5</accession>
<evidence type="ECO:0000256" key="10">
    <source>
        <dbReference type="ARBA" id="ARBA00048696"/>
    </source>
</evidence>
<dbReference type="EMBL" id="LWMU01000033">
    <property type="protein sequence ID" value="KZX14077.1"/>
    <property type="molecule type" value="Genomic_DNA"/>
</dbReference>
<evidence type="ECO:0000256" key="9">
    <source>
        <dbReference type="ARBA" id="ARBA00047518"/>
    </source>
</evidence>
<dbReference type="Proteomes" id="UP000077428">
    <property type="component" value="Unassembled WGS sequence"/>
</dbReference>
<dbReference type="CDD" id="cd05403">
    <property type="entry name" value="NT_KNTase_like"/>
    <property type="match status" value="1"/>
</dbReference>
<comment type="catalytic activity">
    <reaction evidence="10">
        <text>L-tyrosyl-[protein] + ATP = O-(5'-adenylyl)-L-tyrosyl-[protein] + diphosphate</text>
        <dbReference type="Rhea" id="RHEA:54288"/>
        <dbReference type="Rhea" id="RHEA-COMP:10136"/>
        <dbReference type="Rhea" id="RHEA-COMP:13846"/>
        <dbReference type="ChEBI" id="CHEBI:30616"/>
        <dbReference type="ChEBI" id="CHEBI:33019"/>
        <dbReference type="ChEBI" id="CHEBI:46858"/>
        <dbReference type="ChEBI" id="CHEBI:83624"/>
        <dbReference type="EC" id="2.7.7.108"/>
    </reaction>
</comment>
<evidence type="ECO:0000256" key="1">
    <source>
        <dbReference type="ARBA" id="ARBA00001946"/>
    </source>
</evidence>
<evidence type="ECO:0000313" key="13">
    <source>
        <dbReference type="Proteomes" id="UP000077428"/>
    </source>
</evidence>
<dbReference type="Gene3D" id="3.30.460.10">
    <property type="entry name" value="Beta Polymerase, domain 2"/>
    <property type="match status" value="1"/>
</dbReference>
<dbReference type="GO" id="GO:0070733">
    <property type="term" value="F:AMPylase activity"/>
    <property type="evidence" value="ECO:0007669"/>
    <property type="project" value="UniProtKB-EC"/>
</dbReference>
<dbReference type="InterPro" id="IPR052038">
    <property type="entry name" value="Type-VII_TA_antitoxin"/>
</dbReference>
<evidence type="ECO:0000256" key="3">
    <source>
        <dbReference type="ARBA" id="ARBA00022695"/>
    </source>
</evidence>
<feature type="domain" description="Polymerase beta nucleotidyltransferase" evidence="11">
    <location>
        <begin position="10"/>
        <end position="97"/>
    </location>
</feature>
<organism evidence="12 13">
    <name type="scientific">Methanobrevibacter oralis</name>
    <dbReference type="NCBI Taxonomy" id="66851"/>
    <lineage>
        <taxon>Archaea</taxon>
        <taxon>Methanobacteriati</taxon>
        <taxon>Methanobacteriota</taxon>
        <taxon>Methanomada group</taxon>
        <taxon>Methanobacteria</taxon>
        <taxon>Methanobacteriales</taxon>
        <taxon>Methanobacteriaceae</taxon>
        <taxon>Methanobrevibacter</taxon>
    </lineage>
</organism>
<dbReference type="InterPro" id="IPR043519">
    <property type="entry name" value="NT_sf"/>
</dbReference>
<keyword evidence="5" id="KW-0547">Nucleotide-binding</keyword>
<comment type="cofactor">
    <cofactor evidence="1">
        <name>Mg(2+)</name>
        <dbReference type="ChEBI" id="CHEBI:18420"/>
    </cofactor>
</comment>
<evidence type="ECO:0000313" key="12">
    <source>
        <dbReference type="EMBL" id="KZX14077.1"/>
    </source>
</evidence>
<dbReference type="SUPFAM" id="SSF81301">
    <property type="entry name" value="Nucleotidyltransferase"/>
    <property type="match status" value="1"/>
</dbReference>
<dbReference type="GO" id="GO:0005524">
    <property type="term" value="F:ATP binding"/>
    <property type="evidence" value="ECO:0007669"/>
    <property type="project" value="UniProtKB-KW"/>
</dbReference>
<comment type="catalytic activity">
    <reaction evidence="9">
        <text>O-(5'-adenylyl)-L-tyrosyl-[protein] + ATP = O-[5'-(adenylyl-(5'-&gt;3')-adenylyl)]-L-tyrosyl-[protein] + diphosphate</text>
        <dbReference type="Rhea" id="RHEA:66528"/>
        <dbReference type="Rhea" id="RHEA-COMP:13846"/>
        <dbReference type="Rhea" id="RHEA-COMP:17046"/>
        <dbReference type="ChEBI" id="CHEBI:30616"/>
        <dbReference type="ChEBI" id="CHEBI:33019"/>
        <dbReference type="ChEBI" id="CHEBI:83624"/>
        <dbReference type="ChEBI" id="CHEBI:167160"/>
    </reaction>
</comment>
<evidence type="ECO:0000256" key="7">
    <source>
        <dbReference type="ARBA" id="ARBA00022842"/>
    </source>
</evidence>
<dbReference type="STRING" id="66851.MBORA_01550"/>
<sequence length="98" mass="11093">MIYTIEEIKEKTIPIAKKYGIDSMSLFGSYARGEATENSDVDFYIDKGDIKGLLDYIGFVQDLEDIFNCHVDVVSTGIQDKTFLALIKKDGVLIYEKQ</sequence>